<accession>A0ABN7X311</accession>
<protein>
    <submittedName>
        <fullName evidence="2">45707_t:CDS:1</fullName>
    </submittedName>
</protein>
<reference evidence="2 3" key="1">
    <citation type="submission" date="2021-06" db="EMBL/GenBank/DDBJ databases">
        <authorList>
            <person name="Kallberg Y."/>
            <person name="Tangrot J."/>
            <person name="Rosling A."/>
        </authorList>
    </citation>
    <scope>NUCLEOTIDE SEQUENCE [LARGE SCALE GENOMIC DNA]</scope>
    <source>
        <strain evidence="2 3">120-4 pot B 10/14</strain>
    </source>
</reference>
<proteinExistence type="predicted"/>
<comment type="caution">
    <text evidence="2">The sequence shown here is derived from an EMBL/GenBank/DDBJ whole genome shotgun (WGS) entry which is preliminary data.</text>
</comment>
<dbReference type="EMBL" id="CAJVQB010077180">
    <property type="protein sequence ID" value="CAG8844812.1"/>
    <property type="molecule type" value="Genomic_DNA"/>
</dbReference>
<keyword evidence="3" id="KW-1185">Reference proteome</keyword>
<name>A0ABN7X311_GIGMA</name>
<dbReference type="Proteomes" id="UP000789901">
    <property type="component" value="Unassembled WGS sequence"/>
</dbReference>
<feature type="region of interest" description="Disordered" evidence="1">
    <location>
        <begin position="88"/>
        <end position="109"/>
    </location>
</feature>
<gene>
    <name evidence="2" type="ORF">GMARGA_LOCUS37310</name>
</gene>
<sequence>FKSLFDEIGEKFEEYQRTKGTLMSKLNTKTHEVIDPVSKADATSHLKELYKFRPCENEATKKNKKALFQKWLVEGGLNNQILAKKKRIIERGEENNTQNNNPPPDKTSN</sequence>
<organism evidence="2 3">
    <name type="scientific">Gigaspora margarita</name>
    <dbReference type="NCBI Taxonomy" id="4874"/>
    <lineage>
        <taxon>Eukaryota</taxon>
        <taxon>Fungi</taxon>
        <taxon>Fungi incertae sedis</taxon>
        <taxon>Mucoromycota</taxon>
        <taxon>Glomeromycotina</taxon>
        <taxon>Glomeromycetes</taxon>
        <taxon>Diversisporales</taxon>
        <taxon>Gigasporaceae</taxon>
        <taxon>Gigaspora</taxon>
    </lineage>
</organism>
<feature type="non-terminal residue" evidence="2">
    <location>
        <position position="1"/>
    </location>
</feature>
<evidence type="ECO:0000256" key="1">
    <source>
        <dbReference type="SAM" id="MobiDB-lite"/>
    </source>
</evidence>
<evidence type="ECO:0000313" key="2">
    <source>
        <dbReference type="EMBL" id="CAG8844812.1"/>
    </source>
</evidence>
<evidence type="ECO:0000313" key="3">
    <source>
        <dbReference type="Proteomes" id="UP000789901"/>
    </source>
</evidence>